<dbReference type="InterPro" id="IPR046357">
    <property type="entry name" value="PPIase_dom_sf"/>
</dbReference>
<sequence length="548" mass="57371">MVSQGVGGHEGYSGTPLWKIQQQHAQQREALLQESLLYVVERKPIVPPNVLVEAVNLGGAGGKPLARHVLVKCLRKVADRSKIELPSTGLFQNTAPMGLFALFDGQSCAGEPGPAAAEYCARNFHKKVLDNLACLPPTCTSETFVKAALVKSFEDLDKELLESQPEVKDGCGAAVALLLGEYLFTAVLGACDGVLCEALEGGVGPARPVCLGRNQGRCHLPEERARLQRGGGTVMGEGAATRVCGPAGASAVSRTLGDPGWKVPGDGVPVLSCIPEIQSVKLGWAERHLCLLMATKPVAEAFQAQELVDIAMGFPAQPRAACGEIATKAMEKDSSSQCTAVEVWLLPGGPDGEGGGAAAEEEAAGGANAGGSGSTGSTAAAGAGAAEAPPKKKPKSSPTGPPSAGGAEVKSARLRHILVKYQDGPKPVLDAAGRKVVLRSRQDAEVLLRRLLRELREEFDNLRKRFGTKKPEELALKSDKFAKLCKAHSECPTAQKGGGMCGDLGWVSREAQQKLGKDFQGGVSVLRPGDWSDIVASLEGLHIIQRIA</sequence>
<feature type="compositionally biased region" description="Low complexity" evidence="2">
    <location>
        <begin position="375"/>
        <end position="388"/>
    </location>
</feature>
<gene>
    <name evidence="5" type="ORF">AMON00008_LOCUS20444</name>
</gene>
<proteinExistence type="predicted"/>
<feature type="domain" description="PPM-type phosphatase" evidence="4">
    <location>
        <begin position="82"/>
        <end position="345"/>
    </location>
</feature>
<feature type="domain" description="PpiC" evidence="3">
    <location>
        <begin position="409"/>
        <end position="548"/>
    </location>
</feature>
<evidence type="ECO:0008006" key="6">
    <source>
        <dbReference type="Google" id="ProtNLM"/>
    </source>
</evidence>
<dbReference type="EMBL" id="HBNR01029969">
    <property type="protein sequence ID" value="CAE4583632.1"/>
    <property type="molecule type" value="Transcribed_RNA"/>
</dbReference>
<dbReference type="Pfam" id="PF00481">
    <property type="entry name" value="PP2C"/>
    <property type="match status" value="1"/>
</dbReference>
<dbReference type="InterPro" id="IPR000297">
    <property type="entry name" value="PPIase_PpiC"/>
</dbReference>
<dbReference type="Pfam" id="PF00639">
    <property type="entry name" value="Rotamase"/>
    <property type="match status" value="1"/>
</dbReference>
<feature type="region of interest" description="Disordered" evidence="2">
    <location>
        <begin position="345"/>
        <end position="409"/>
    </location>
</feature>
<protein>
    <recommendedName>
        <fullName evidence="6">Peptidylprolyl isomerase</fullName>
    </recommendedName>
</protein>
<name>A0A7S4QJL5_9DINO</name>
<evidence type="ECO:0000259" key="4">
    <source>
        <dbReference type="PROSITE" id="PS51746"/>
    </source>
</evidence>
<dbReference type="PANTHER" id="PTHR13832:SF699">
    <property type="entry name" value="INTEGRIN-LINKED KINASE-ASSOCIATED SERINE_THREONINE PHOSPHATASE 2C"/>
    <property type="match status" value="1"/>
</dbReference>
<dbReference type="GO" id="GO:0003755">
    <property type="term" value="F:peptidyl-prolyl cis-trans isomerase activity"/>
    <property type="evidence" value="ECO:0007669"/>
    <property type="project" value="UniProtKB-KW"/>
</dbReference>
<evidence type="ECO:0000256" key="1">
    <source>
        <dbReference type="PROSITE-ProRule" id="PRU00278"/>
    </source>
</evidence>
<dbReference type="PROSITE" id="PS50198">
    <property type="entry name" value="PPIC_PPIASE_2"/>
    <property type="match status" value="1"/>
</dbReference>
<dbReference type="CDD" id="cd00143">
    <property type="entry name" value="PP2Cc"/>
    <property type="match status" value="1"/>
</dbReference>
<feature type="compositionally biased region" description="Low complexity" evidence="2">
    <location>
        <begin position="396"/>
        <end position="408"/>
    </location>
</feature>
<evidence type="ECO:0000259" key="3">
    <source>
        <dbReference type="PROSITE" id="PS50198"/>
    </source>
</evidence>
<dbReference type="AlphaFoldDB" id="A0A7S4QJL5"/>
<dbReference type="SUPFAM" id="SSF81606">
    <property type="entry name" value="PP2C-like"/>
    <property type="match status" value="1"/>
</dbReference>
<reference evidence="5" key="1">
    <citation type="submission" date="2021-01" db="EMBL/GenBank/DDBJ databases">
        <authorList>
            <person name="Corre E."/>
            <person name="Pelletier E."/>
            <person name="Niang G."/>
            <person name="Scheremetjew M."/>
            <person name="Finn R."/>
            <person name="Kale V."/>
            <person name="Holt S."/>
            <person name="Cochrane G."/>
            <person name="Meng A."/>
            <person name="Brown T."/>
            <person name="Cohen L."/>
        </authorList>
    </citation>
    <scope>NUCLEOTIDE SEQUENCE</scope>
    <source>
        <strain evidence="5">CCMP3105</strain>
    </source>
</reference>
<dbReference type="InterPro" id="IPR036457">
    <property type="entry name" value="PPM-type-like_dom_sf"/>
</dbReference>
<dbReference type="GO" id="GO:0004722">
    <property type="term" value="F:protein serine/threonine phosphatase activity"/>
    <property type="evidence" value="ECO:0007669"/>
    <property type="project" value="InterPro"/>
</dbReference>
<dbReference type="SMART" id="SM00332">
    <property type="entry name" value="PP2Cc"/>
    <property type="match status" value="1"/>
</dbReference>
<dbReference type="Gene3D" id="3.10.50.40">
    <property type="match status" value="1"/>
</dbReference>
<evidence type="ECO:0000313" key="5">
    <source>
        <dbReference type="EMBL" id="CAE4583632.1"/>
    </source>
</evidence>
<evidence type="ECO:0000256" key="2">
    <source>
        <dbReference type="SAM" id="MobiDB-lite"/>
    </source>
</evidence>
<dbReference type="PANTHER" id="PTHR13832">
    <property type="entry name" value="PROTEIN PHOSPHATASE 2C"/>
    <property type="match status" value="1"/>
</dbReference>
<dbReference type="InterPro" id="IPR001932">
    <property type="entry name" value="PPM-type_phosphatase-like_dom"/>
</dbReference>
<dbReference type="SUPFAM" id="SSF54534">
    <property type="entry name" value="FKBP-like"/>
    <property type="match status" value="1"/>
</dbReference>
<dbReference type="InterPro" id="IPR015655">
    <property type="entry name" value="PP2C"/>
</dbReference>
<dbReference type="PROSITE" id="PS51746">
    <property type="entry name" value="PPM_2"/>
    <property type="match status" value="1"/>
</dbReference>
<keyword evidence="1" id="KW-0413">Isomerase</keyword>
<accession>A0A7S4QJL5</accession>
<dbReference type="Gene3D" id="3.60.40.10">
    <property type="entry name" value="PPM-type phosphatase domain"/>
    <property type="match status" value="1"/>
</dbReference>
<keyword evidence="1" id="KW-0697">Rotamase</keyword>
<organism evidence="5">
    <name type="scientific">Alexandrium monilatum</name>
    <dbReference type="NCBI Taxonomy" id="311494"/>
    <lineage>
        <taxon>Eukaryota</taxon>
        <taxon>Sar</taxon>
        <taxon>Alveolata</taxon>
        <taxon>Dinophyceae</taxon>
        <taxon>Gonyaulacales</taxon>
        <taxon>Pyrocystaceae</taxon>
        <taxon>Alexandrium</taxon>
    </lineage>
</organism>